<dbReference type="EMBL" id="BARS01058426">
    <property type="protein sequence ID" value="GAG48332.1"/>
    <property type="molecule type" value="Genomic_DNA"/>
</dbReference>
<reference evidence="2" key="1">
    <citation type="journal article" date="2014" name="Front. Microbiol.">
        <title>High frequency of phylogenetically diverse reductive dehalogenase-homologous genes in deep subseafloor sedimentary metagenomes.</title>
        <authorList>
            <person name="Kawai M."/>
            <person name="Futagami T."/>
            <person name="Toyoda A."/>
            <person name="Takaki Y."/>
            <person name="Nishi S."/>
            <person name="Hori S."/>
            <person name="Arai W."/>
            <person name="Tsubouchi T."/>
            <person name="Morono Y."/>
            <person name="Uchiyama I."/>
            <person name="Ito T."/>
            <person name="Fujiyama A."/>
            <person name="Inagaki F."/>
            <person name="Takami H."/>
        </authorList>
    </citation>
    <scope>NUCLEOTIDE SEQUENCE</scope>
    <source>
        <strain evidence="2">Expedition CK06-06</strain>
    </source>
</reference>
<organism evidence="2">
    <name type="scientific">marine sediment metagenome</name>
    <dbReference type="NCBI Taxonomy" id="412755"/>
    <lineage>
        <taxon>unclassified sequences</taxon>
        <taxon>metagenomes</taxon>
        <taxon>ecological metagenomes</taxon>
    </lineage>
</organism>
<feature type="non-terminal residue" evidence="2">
    <location>
        <position position="1"/>
    </location>
</feature>
<sequence>SKPFVESICWRDLADYEGHYIPHGGLCRNDMEPKLAYKELRSLRAKLIRESPQESQAPREADAPQAPPED</sequence>
<feature type="region of interest" description="Disordered" evidence="1">
    <location>
        <begin position="46"/>
        <end position="70"/>
    </location>
</feature>
<name>X0YN05_9ZZZZ</name>
<proteinExistence type="predicted"/>
<accession>X0YN05</accession>
<feature type="compositionally biased region" description="Basic and acidic residues" evidence="1">
    <location>
        <begin position="46"/>
        <end position="62"/>
    </location>
</feature>
<dbReference type="AlphaFoldDB" id="X0YN05"/>
<gene>
    <name evidence="2" type="ORF">S01H1_85210</name>
</gene>
<evidence type="ECO:0000313" key="2">
    <source>
        <dbReference type="EMBL" id="GAG48332.1"/>
    </source>
</evidence>
<comment type="caution">
    <text evidence="2">The sequence shown here is derived from an EMBL/GenBank/DDBJ whole genome shotgun (WGS) entry which is preliminary data.</text>
</comment>
<protein>
    <submittedName>
        <fullName evidence="2">Uncharacterized protein</fullName>
    </submittedName>
</protein>
<evidence type="ECO:0000256" key="1">
    <source>
        <dbReference type="SAM" id="MobiDB-lite"/>
    </source>
</evidence>